<evidence type="ECO:0000313" key="2">
    <source>
        <dbReference type="EMBL" id="KTT70293.1"/>
    </source>
</evidence>
<dbReference type="Proteomes" id="UP000074310">
    <property type="component" value="Unassembled WGS sequence"/>
</dbReference>
<dbReference type="PANTHER" id="PTHR43459:SF1">
    <property type="entry name" value="EG:BACN32G11.4 PROTEIN"/>
    <property type="match status" value="1"/>
</dbReference>
<dbReference type="InterPro" id="IPR014748">
    <property type="entry name" value="Enoyl-CoA_hydra_C"/>
</dbReference>
<organism evidence="2 3">
    <name type="scientific">Sphingomonas endophytica</name>
    <dbReference type="NCBI Taxonomy" id="869719"/>
    <lineage>
        <taxon>Bacteria</taxon>
        <taxon>Pseudomonadati</taxon>
        <taxon>Pseudomonadota</taxon>
        <taxon>Alphaproteobacteria</taxon>
        <taxon>Sphingomonadales</taxon>
        <taxon>Sphingomonadaceae</taxon>
        <taxon>Sphingomonas</taxon>
    </lineage>
</organism>
<evidence type="ECO:0000313" key="3">
    <source>
        <dbReference type="Proteomes" id="UP000074310"/>
    </source>
</evidence>
<gene>
    <name evidence="2" type="ORF">NS334_12890</name>
</gene>
<dbReference type="InterPro" id="IPR001753">
    <property type="entry name" value="Enoyl-CoA_hydra/iso"/>
</dbReference>
<dbReference type="Pfam" id="PF00378">
    <property type="entry name" value="ECH_1"/>
    <property type="match status" value="1"/>
</dbReference>
<comment type="similarity">
    <text evidence="1">Belongs to the enoyl-CoA hydratase/isomerase family.</text>
</comment>
<proteinExistence type="inferred from homology"/>
<dbReference type="Gene3D" id="1.10.12.10">
    <property type="entry name" value="Lyase 2-enoyl-coa Hydratase, Chain A, domain 2"/>
    <property type="match status" value="1"/>
</dbReference>
<protein>
    <submittedName>
        <fullName evidence="2">Enoyl-CoA hydratase</fullName>
    </submittedName>
</protein>
<keyword evidence="3" id="KW-1185">Reference proteome</keyword>
<name>A0A147HZ64_9SPHN</name>
<comment type="caution">
    <text evidence="2">The sequence shown here is derived from an EMBL/GenBank/DDBJ whole genome shotgun (WGS) entry which is preliminary data.</text>
</comment>
<reference evidence="2 3" key="1">
    <citation type="journal article" date="2016" name="Front. Microbiol.">
        <title>Genomic Resource of Rice Seed Associated Bacteria.</title>
        <authorList>
            <person name="Midha S."/>
            <person name="Bansal K."/>
            <person name="Sharma S."/>
            <person name="Kumar N."/>
            <person name="Patil P.P."/>
            <person name="Chaudhry V."/>
            <person name="Patil P.B."/>
        </authorList>
    </citation>
    <scope>NUCLEOTIDE SEQUENCE [LARGE SCALE GENOMIC DNA]</scope>
    <source>
        <strain evidence="2 3">NS334</strain>
    </source>
</reference>
<dbReference type="RefSeq" id="WP_058756361.1">
    <property type="nucleotide sequence ID" value="NZ_LDTB01000055.1"/>
</dbReference>
<dbReference type="PANTHER" id="PTHR43459">
    <property type="entry name" value="ENOYL-COA HYDRATASE"/>
    <property type="match status" value="1"/>
</dbReference>
<dbReference type="EMBL" id="LDTB01000055">
    <property type="protein sequence ID" value="KTT70293.1"/>
    <property type="molecule type" value="Genomic_DNA"/>
</dbReference>
<dbReference type="CDD" id="cd06558">
    <property type="entry name" value="crotonase-like"/>
    <property type="match status" value="1"/>
</dbReference>
<dbReference type="GO" id="GO:0003824">
    <property type="term" value="F:catalytic activity"/>
    <property type="evidence" value="ECO:0007669"/>
    <property type="project" value="UniProtKB-ARBA"/>
</dbReference>
<dbReference type="Gene3D" id="3.90.226.10">
    <property type="entry name" value="2-enoyl-CoA Hydratase, Chain A, domain 1"/>
    <property type="match status" value="1"/>
</dbReference>
<evidence type="ECO:0000256" key="1">
    <source>
        <dbReference type="ARBA" id="ARBA00005254"/>
    </source>
</evidence>
<dbReference type="SUPFAM" id="SSF52096">
    <property type="entry name" value="ClpP/crotonase"/>
    <property type="match status" value="1"/>
</dbReference>
<sequence length="260" mass="26348">MTTVLLHRDGAVARIVLNRPESGNAIDPALADRLAEVAADVAADPAIRCVVLTGAGRLFCAGGDVSAMAAAGDAANAFLRALADTLHSALRTLATMPKPLIVAVNGPAAGAGLSLALLGDVVIAARSAHFTAAYTAIGLTPDGGMSWLLPRIVGLRRAQAMILTNQRVSAEEAAQLDMVTCLADDANLDTVVADFAARLVAAPTAAIGAARALILDGATATFSDHLDREAATIAVAGDQAEAREGIAALLARRKPSFEGA</sequence>
<dbReference type="PATRIC" id="fig|869719.3.peg.2562"/>
<dbReference type="AlphaFoldDB" id="A0A147HZ64"/>
<dbReference type="OrthoDB" id="9781757at2"/>
<accession>A0A147HZ64</accession>
<dbReference type="InterPro" id="IPR029045">
    <property type="entry name" value="ClpP/crotonase-like_dom_sf"/>
</dbReference>